<organism evidence="1 4">
    <name type="scientific">Flavobacterium glycines</name>
    <dbReference type="NCBI Taxonomy" id="551990"/>
    <lineage>
        <taxon>Bacteria</taxon>
        <taxon>Pseudomonadati</taxon>
        <taxon>Bacteroidota</taxon>
        <taxon>Flavobacteriia</taxon>
        <taxon>Flavobacteriales</taxon>
        <taxon>Flavobacteriaceae</taxon>
        <taxon>Flavobacterium</taxon>
    </lineage>
</organism>
<comment type="caution">
    <text evidence="1">The sequence shown here is derived from an EMBL/GenBank/DDBJ whole genome shotgun (WGS) entry which is preliminary data.</text>
</comment>
<reference evidence="2 3" key="1">
    <citation type="submission" date="2016-10" db="EMBL/GenBank/DDBJ databases">
        <authorList>
            <person name="Varghese N."/>
            <person name="Submissions S."/>
        </authorList>
    </citation>
    <scope>NUCLEOTIDE SEQUENCE [LARGE SCALE GENOMIC DNA]</scope>
    <source>
        <strain evidence="2 3">Gm-149</strain>
    </source>
</reference>
<evidence type="ECO:0000313" key="2">
    <source>
        <dbReference type="EMBL" id="SDJ72952.1"/>
    </source>
</evidence>
<reference evidence="1 4" key="2">
    <citation type="submission" date="2019-07" db="EMBL/GenBank/DDBJ databases">
        <title>Whole genome shotgun sequence of Flavobacterium glycines NBRC 105008.</title>
        <authorList>
            <person name="Hosoyama A."/>
            <person name="Uohara A."/>
            <person name="Ohji S."/>
            <person name="Ichikawa N."/>
        </authorList>
    </citation>
    <scope>NUCLEOTIDE SEQUENCE [LARGE SCALE GENOMIC DNA]</scope>
    <source>
        <strain evidence="1 4">NBRC 105008</strain>
    </source>
</reference>
<dbReference type="OrthoDB" id="1361437at2"/>
<evidence type="ECO:0000313" key="4">
    <source>
        <dbReference type="Proteomes" id="UP000321579"/>
    </source>
</evidence>
<evidence type="ECO:0000313" key="1">
    <source>
        <dbReference type="EMBL" id="GEL11612.1"/>
    </source>
</evidence>
<dbReference type="EMBL" id="BJVF01000005">
    <property type="protein sequence ID" value="GEL11612.1"/>
    <property type="molecule type" value="Genomic_DNA"/>
</dbReference>
<dbReference type="Proteomes" id="UP000321579">
    <property type="component" value="Unassembled WGS sequence"/>
</dbReference>
<evidence type="ECO:0008006" key="5">
    <source>
        <dbReference type="Google" id="ProtNLM"/>
    </source>
</evidence>
<dbReference type="AlphaFoldDB" id="A0A511CG53"/>
<dbReference type="RefSeq" id="WP_139068388.1">
    <property type="nucleotide sequence ID" value="NZ_BJVF01000005.1"/>
</dbReference>
<proteinExistence type="predicted"/>
<name>A0A511CG53_9FLAO</name>
<dbReference type="EMBL" id="FNEO01000006">
    <property type="protein sequence ID" value="SDJ72952.1"/>
    <property type="molecule type" value="Genomic_DNA"/>
</dbReference>
<gene>
    <name evidence="1" type="ORF">FGL01_23510</name>
    <name evidence="2" type="ORF">SAMN05192550_2676</name>
</gene>
<evidence type="ECO:0000313" key="3">
    <source>
        <dbReference type="Proteomes" id="UP000182367"/>
    </source>
</evidence>
<sequence>MMKNLLCLIVIIFFSNCDRKKTLKVELNASQLIPKGEWISNSDSLSGISIREDKIAFFKNMEFKSEDIYKYKIVDSVEYENETKKILSTYLVSYNDADTIKYKINVRKNSMITLRLKENIIETFNLKNK</sequence>
<protein>
    <recommendedName>
        <fullName evidence="5">Lipocalin-like domain-containing protein</fullName>
    </recommendedName>
</protein>
<dbReference type="Proteomes" id="UP000182367">
    <property type="component" value="Unassembled WGS sequence"/>
</dbReference>
<keyword evidence="3" id="KW-1185">Reference proteome</keyword>
<accession>A0A511CG53</accession>